<sequence length="187" mass="19820">MQIPQASTSKLIERFHDHGQSLWPNETAEPITLLGAVPVTPSARGRQQVDLGSVVASNSLGPNEASLSSLVEPTLLLANTSRLSNLSEGQDKGAENGKSKDTDSEIAQNLKDAKTTMEFAATSAGDSESRPGHLVDVEGDPERETDFIGPRIELEGGPVAEHIEALVVAEIKSISGSRRRKATTPVT</sequence>
<name>A0A448WCB5_9PLAT</name>
<feature type="compositionally biased region" description="Basic and acidic residues" evidence="1">
    <location>
        <begin position="89"/>
        <end position="103"/>
    </location>
</feature>
<comment type="caution">
    <text evidence="2">The sequence shown here is derived from an EMBL/GenBank/DDBJ whole genome shotgun (WGS) entry which is preliminary data.</text>
</comment>
<reference evidence="2" key="1">
    <citation type="submission" date="2018-11" db="EMBL/GenBank/DDBJ databases">
        <authorList>
            <consortium name="Pathogen Informatics"/>
        </authorList>
    </citation>
    <scope>NUCLEOTIDE SEQUENCE</scope>
</reference>
<keyword evidence="3" id="KW-1185">Reference proteome</keyword>
<organism evidence="2 3">
    <name type="scientific">Protopolystoma xenopodis</name>
    <dbReference type="NCBI Taxonomy" id="117903"/>
    <lineage>
        <taxon>Eukaryota</taxon>
        <taxon>Metazoa</taxon>
        <taxon>Spiralia</taxon>
        <taxon>Lophotrochozoa</taxon>
        <taxon>Platyhelminthes</taxon>
        <taxon>Monogenea</taxon>
        <taxon>Polyopisthocotylea</taxon>
        <taxon>Polystomatidea</taxon>
        <taxon>Polystomatidae</taxon>
        <taxon>Protopolystoma</taxon>
    </lineage>
</organism>
<dbReference type="AlphaFoldDB" id="A0A448WCB5"/>
<feature type="region of interest" description="Disordered" evidence="1">
    <location>
        <begin position="86"/>
        <end position="144"/>
    </location>
</feature>
<evidence type="ECO:0000313" key="3">
    <source>
        <dbReference type="Proteomes" id="UP000784294"/>
    </source>
</evidence>
<evidence type="ECO:0000256" key="1">
    <source>
        <dbReference type="SAM" id="MobiDB-lite"/>
    </source>
</evidence>
<dbReference type="Proteomes" id="UP000784294">
    <property type="component" value="Unassembled WGS sequence"/>
</dbReference>
<evidence type="ECO:0000313" key="2">
    <source>
        <dbReference type="EMBL" id="VEL08299.1"/>
    </source>
</evidence>
<gene>
    <name evidence="2" type="ORF">PXEA_LOCUS1739</name>
</gene>
<proteinExistence type="predicted"/>
<feature type="compositionally biased region" description="Basic and acidic residues" evidence="1">
    <location>
        <begin position="127"/>
        <end position="144"/>
    </location>
</feature>
<protein>
    <submittedName>
        <fullName evidence="2">Uncharacterized protein</fullName>
    </submittedName>
</protein>
<dbReference type="EMBL" id="CAAALY010003612">
    <property type="protein sequence ID" value="VEL08299.1"/>
    <property type="molecule type" value="Genomic_DNA"/>
</dbReference>
<accession>A0A448WCB5</accession>